<dbReference type="GO" id="GO:0000290">
    <property type="term" value="P:deadenylation-dependent decapping of nuclear-transcribed mRNA"/>
    <property type="evidence" value="ECO:0007669"/>
    <property type="project" value="InterPro"/>
</dbReference>
<dbReference type="GO" id="GO:0000932">
    <property type="term" value="C:P-body"/>
    <property type="evidence" value="ECO:0007669"/>
    <property type="project" value="TreeGrafter"/>
</dbReference>
<evidence type="ECO:0000256" key="7">
    <source>
        <dbReference type="SAM" id="MobiDB-lite"/>
    </source>
</evidence>
<dbReference type="InterPro" id="IPR011145">
    <property type="entry name" value="Scavenger_mRNA_decap_enz_N"/>
</dbReference>
<dbReference type="PANTHER" id="PTHR12978">
    <property type="entry name" value="HISTIDINE TRIAD HIT PROTEIN MEMBER"/>
    <property type="match status" value="1"/>
</dbReference>
<feature type="compositionally biased region" description="Polar residues" evidence="7">
    <location>
        <begin position="89"/>
        <end position="99"/>
    </location>
</feature>
<dbReference type="SUPFAM" id="SSF54197">
    <property type="entry name" value="HIT-like"/>
    <property type="match status" value="1"/>
</dbReference>
<evidence type="ECO:0000313" key="8">
    <source>
        <dbReference type="EMBL" id="OON13532.1"/>
    </source>
</evidence>
<dbReference type="PANTHER" id="PTHR12978:SF0">
    <property type="entry name" value="M7GPPPX DIPHOSPHATASE"/>
    <property type="match status" value="1"/>
</dbReference>
<keyword evidence="9" id="KW-1185">Reference proteome</keyword>
<dbReference type="Gene3D" id="3.30.200.40">
    <property type="entry name" value="Scavenger mRNA decapping enzyme, N-terminal domain"/>
    <property type="match status" value="1"/>
</dbReference>
<protein>
    <recommendedName>
        <fullName evidence="3">m7GpppX diphosphatase</fullName>
        <ecNumber evidence="2">3.6.1.59</ecNumber>
    </recommendedName>
    <alternativeName>
        <fullName evidence="5">Decapping scavenger enzyme</fullName>
    </alternativeName>
    <alternativeName>
        <fullName evidence="4">Scavenger mRNA-decapping enzyme DcpS</fullName>
    </alternativeName>
</protein>
<evidence type="ECO:0000313" key="9">
    <source>
        <dbReference type="Proteomes" id="UP000243686"/>
    </source>
</evidence>
<dbReference type="Proteomes" id="UP000243686">
    <property type="component" value="Unassembled WGS sequence"/>
</dbReference>
<gene>
    <name evidence="8" type="ORF">X801_10698</name>
</gene>
<evidence type="ECO:0000256" key="6">
    <source>
        <dbReference type="ARBA" id="ARBA00048222"/>
    </source>
</evidence>
<dbReference type="Pfam" id="PF05652">
    <property type="entry name" value="DcpS"/>
    <property type="match status" value="1"/>
</dbReference>
<evidence type="ECO:0000256" key="2">
    <source>
        <dbReference type="ARBA" id="ARBA00012520"/>
    </source>
</evidence>
<evidence type="ECO:0000256" key="1">
    <source>
        <dbReference type="ARBA" id="ARBA00010208"/>
    </source>
</evidence>
<sequence length="477" mass="53652">MNSAADRHLDFSDDTTVLRVRYLKVLRSLAGSDRPVLLHLADLAEPVRAKFDCWCPALLLSRTSESADASADGWPSPKMTDTPKRRSDSLTPADNSPSQPEKRARFEDVLANNSTLKDDSAFISKSFCPENMHLVSVLSSDSRSNCLILHTRFEDSPDKDGIVILKKAPFPTDPKVLQQSKLVHKLLASSDHSTESEVNPDPSNPTITTFPCWQATSILSNDVYHRLLVTAGLESLNEVDMTVIHPAEPHHFKRYTKSGRHMIQETPELYSSVIVPFLSKTPRDLSWVDNILTGKAERDRVLFTTDLSDDYGFTLVLDYRWNEKRIQEMHCLGIAHDPQLTCLRDLRSTHIPMLKKILVEGRRILSQKYSADAPTPGPIREDQIMAYVHYPPTFYRLHVHFVHVDAADDGGTRTGRAHLLDEVIRNLELDGSYYANRVLTIYLHDQSPMLEAVQQSFANSTSEHIGSENVRSGNSAS</sequence>
<name>A0A1S8WGF6_OPIVI</name>
<dbReference type="Gene3D" id="3.30.428.10">
    <property type="entry name" value="HIT-like"/>
    <property type="match status" value="1"/>
</dbReference>
<dbReference type="AlphaFoldDB" id="A0A1S8WGF6"/>
<dbReference type="InterPro" id="IPR008594">
    <property type="entry name" value="DcpS/DCS2"/>
</dbReference>
<dbReference type="EMBL" id="KV907334">
    <property type="protein sequence ID" value="OON13532.1"/>
    <property type="molecule type" value="Genomic_DNA"/>
</dbReference>
<dbReference type="GO" id="GO:0005634">
    <property type="term" value="C:nucleus"/>
    <property type="evidence" value="ECO:0007669"/>
    <property type="project" value="TreeGrafter"/>
</dbReference>
<evidence type="ECO:0000256" key="4">
    <source>
        <dbReference type="ARBA" id="ARBA00029885"/>
    </source>
</evidence>
<evidence type="ECO:0000256" key="5">
    <source>
        <dbReference type="ARBA" id="ARBA00030609"/>
    </source>
</evidence>
<reference evidence="8 9" key="1">
    <citation type="submission" date="2015-03" db="EMBL/GenBank/DDBJ databases">
        <title>Draft genome of the nematode, Opisthorchis viverrini.</title>
        <authorList>
            <person name="Mitreva M."/>
        </authorList>
    </citation>
    <scope>NUCLEOTIDE SEQUENCE [LARGE SCALE GENOMIC DNA]</scope>
    <source>
        <strain evidence="8">Khon Kaen</strain>
    </source>
</reference>
<dbReference type="GO" id="GO:0000340">
    <property type="term" value="F:RNA 7-methylguanosine cap binding"/>
    <property type="evidence" value="ECO:0007669"/>
    <property type="project" value="TreeGrafter"/>
</dbReference>
<dbReference type="InterPro" id="IPR036265">
    <property type="entry name" value="HIT-like_sf"/>
</dbReference>
<proteinExistence type="inferred from homology"/>
<comment type="catalytic activity">
    <reaction evidence="6">
        <text>a 5'-end (N(7)-methyl 5'-triphosphoguanosine)-ribonucleoside in mRNA + H2O = N(7)-methyl-GMP + a 5'-end diphospho-ribonucleoside in mRNA + 2 H(+)</text>
        <dbReference type="Rhea" id="RHEA:65388"/>
        <dbReference type="Rhea" id="RHEA-COMP:17165"/>
        <dbReference type="Rhea" id="RHEA-COMP:17167"/>
        <dbReference type="ChEBI" id="CHEBI:15377"/>
        <dbReference type="ChEBI" id="CHEBI:15378"/>
        <dbReference type="ChEBI" id="CHEBI:58285"/>
        <dbReference type="ChEBI" id="CHEBI:156461"/>
        <dbReference type="ChEBI" id="CHEBI:167616"/>
        <dbReference type="EC" id="3.6.1.59"/>
    </reaction>
</comment>
<feature type="region of interest" description="Disordered" evidence="7">
    <location>
        <begin position="66"/>
        <end position="104"/>
    </location>
</feature>
<organism evidence="8 9">
    <name type="scientific">Opisthorchis viverrini</name>
    <name type="common">Southeast Asian liver fluke</name>
    <dbReference type="NCBI Taxonomy" id="6198"/>
    <lineage>
        <taxon>Eukaryota</taxon>
        <taxon>Metazoa</taxon>
        <taxon>Spiralia</taxon>
        <taxon>Lophotrochozoa</taxon>
        <taxon>Platyhelminthes</taxon>
        <taxon>Trematoda</taxon>
        <taxon>Digenea</taxon>
        <taxon>Opisthorchiida</taxon>
        <taxon>Opisthorchiata</taxon>
        <taxon>Opisthorchiidae</taxon>
        <taxon>Opisthorchis</taxon>
    </lineage>
</organism>
<accession>A0A1S8WGF6</accession>
<dbReference type="Pfam" id="PF11969">
    <property type="entry name" value="DcpS_C"/>
    <property type="match status" value="1"/>
</dbReference>
<dbReference type="SUPFAM" id="SSF102860">
    <property type="entry name" value="mRNA decapping enzyme DcpS N-terminal domain"/>
    <property type="match status" value="1"/>
</dbReference>
<dbReference type="EC" id="3.6.1.59" evidence="2"/>
<dbReference type="GO" id="GO:0140932">
    <property type="term" value="F:5'-(N(7)-methyl 5'-triphosphoguanosine)-[mRNA] diphosphatase activity"/>
    <property type="evidence" value="ECO:0007669"/>
    <property type="project" value="UniProtKB-EC"/>
</dbReference>
<evidence type="ECO:0000256" key="3">
    <source>
        <dbReference type="ARBA" id="ARBA00015636"/>
    </source>
</evidence>
<comment type="similarity">
    <text evidence="1">Belongs to the HIT family.</text>
</comment>